<evidence type="ECO:0000256" key="1">
    <source>
        <dbReference type="SAM" id="SignalP"/>
    </source>
</evidence>
<name>X6NNM8_RETFI</name>
<feature type="chain" id="PRO_5004976019" evidence="1">
    <location>
        <begin position="25"/>
        <end position="207"/>
    </location>
</feature>
<feature type="signal peptide" evidence="1">
    <location>
        <begin position="1"/>
        <end position="24"/>
    </location>
</feature>
<comment type="caution">
    <text evidence="2">The sequence shown here is derived from an EMBL/GenBank/DDBJ whole genome shotgun (WGS) entry which is preliminary data.</text>
</comment>
<gene>
    <name evidence="2" type="ORF">RFI_09520</name>
</gene>
<organism evidence="2 3">
    <name type="scientific">Reticulomyxa filosa</name>
    <dbReference type="NCBI Taxonomy" id="46433"/>
    <lineage>
        <taxon>Eukaryota</taxon>
        <taxon>Sar</taxon>
        <taxon>Rhizaria</taxon>
        <taxon>Retaria</taxon>
        <taxon>Foraminifera</taxon>
        <taxon>Monothalamids</taxon>
        <taxon>Reticulomyxidae</taxon>
        <taxon>Reticulomyxa</taxon>
    </lineage>
</organism>
<evidence type="ECO:0000313" key="2">
    <source>
        <dbReference type="EMBL" id="ETO27611.1"/>
    </source>
</evidence>
<accession>X6NNM8</accession>
<evidence type="ECO:0000313" key="3">
    <source>
        <dbReference type="Proteomes" id="UP000023152"/>
    </source>
</evidence>
<dbReference type="Proteomes" id="UP000023152">
    <property type="component" value="Unassembled WGS sequence"/>
</dbReference>
<dbReference type="AlphaFoldDB" id="X6NNM8"/>
<proteinExistence type="predicted"/>
<keyword evidence="1" id="KW-0732">Signal</keyword>
<reference evidence="2 3" key="1">
    <citation type="journal article" date="2013" name="Curr. Biol.">
        <title>The Genome of the Foraminiferan Reticulomyxa filosa.</title>
        <authorList>
            <person name="Glockner G."/>
            <person name="Hulsmann N."/>
            <person name="Schleicher M."/>
            <person name="Noegel A.A."/>
            <person name="Eichinger L."/>
            <person name="Gallinger C."/>
            <person name="Pawlowski J."/>
            <person name="Sierra R."/>
            <person name="Euteneuer U."/>
            <person name="Pillet L."/>
            <person name="Moustafa A."/>
            <person name="Platzer M."/>
            <person name="Groth M."/>
            <person name="Szafranski K."/>
            <person name="Schliwa M."/>
        </authorList>
    </citation>
    <scope>NUCLEOTIDE SEQUENCE [LARGE SCALE GENOMIC DNA]</scope>
</reference>
<sequence>MFLKKFSKTSNILQMLFCLLLVKSQKRELNSRLPHNKLIRTCLSELLPAVTRLENATRKLGGGGGDDEASGPPPYVSEYTKFVQTDVAAAAKASDDLGVPDMGALIKQGFDNILELIQKLPNAKKPEQVYHNIVVFFFFFSYYEKRKKNKNVQSKDLVAFLGRAGDAISKADNARYRGKDFKKVKFFQHFHFIIYSNCLSNDDYLNH</sequence>
<protein>
    <submittedName>
        <fullName evidence="2">Uncharacterized protein</fullName>
    </submittedName>
</protein>
<dbReference type="EMBL" id="ASPP01007146">
    <property type="protein sequence ID" value="ETO27611.1"/>
    <property type="molecule type" value="Genomic_DNA"/>
</dbReference>
<keyword evidence="3" id="KW-1185">Reference proteome</keyword>